<dbReference type="PANTHER" id="PTHR11545">
    <property type="entry name" value="RIBOSOMAL PROTEIN L13"/>
    <property type="match status" value="1"/>
</dbReference>
<dbReference type="GO" id="GO:0022625">
    <property type="term" value="C:cytosolic large ribosomal subunit"/>
    <property type="evidence" value="ECO:0007669"/>
    <property type="project" value="TreeGrafter"/>
</dbReference>
<dbReference type="InterPro" id="IPR036899">
    <property type="entry name" value="Ribosomal_uL13_sf"/>
</dbReference>
<comment type="similarity">
    <text evidence="1">Belongs to the universal ribosomal protein uL13 family.</text>
</comment>
<dbReference type="PROSITE" id="PS00783">
    <property type="entry name" value="RIBOSOMAL_L13"/>
    <property type="match status" value="1"/>
</dbReference>
<dbReference type="FunFam" id="3.90.1180.10:FF:000001">
    <property type="entry name" value="50S ribosomal protein L13"/>
    <property type="match status" value="1"/>
</dbReference>
<dbReference type="Pfam" id="PF00572">
    <property type="entry name" value="Ribosomal_L13"/>
    <property type="match status" value="1"/>
</dbReference>
<dbReference type="Gene3D" id="3.90.1180.10">
    <property type="entry name" value="Ribosomal protein L13"/>
    <property type="match status" value="1"/>
</dbReference>
<dbReference type="HAMAP" id="MF_01366">
    <property type="entry name" value="Ribosomal_uL13"/>
    <property type="match status" value="1"/>
</dbReference>
<dbReference type="InterPro" id="IPR005823">
    <property type="entry name" value="Ribosomal_uL13_bac-type"/>
</dbReference>
<name>A0A6J6JL86_9ZZZZ</name>
<reference evidence="4" key="1">
    <citation type="submission" date="2020-05" db="EMBL/GenBank/DDBJ databases">
        <authorList>
            <person name="Chiriac C."/>
            <person name="Salcher M."/>
            <person name="Ghai R."/>
            <person name="Kavagutti S V."/>
        </authorList>
    </citation>
    <scope>NUCLEOTIDE SEQUENCE</scope>
</reference>
<dbReference type="InterPro" id="IPR023563">
    <property type="entry name" value="Ribosomal_uL13_CS"/>
</dbReference>
<protein>
    <submittedName>
        <fullName evidence="4">Unannotated protein</fullName>
    </submittedName>
</protein>
<evidence type="ECO:0000256" key="2">
    <source>
        <dbReference type="ARBA" id="ARBA00022980"/>
    </source>
</evidence>
<dbReference type="CDD" id="cd00392">
    <property type="entry name" value="Ribosomal_L13"/>
    <property type="match status" value="1"/>
</dbReference>
<dbReference type="NCBIfam" id="TIGR01066">
    <property type="entry name" value="rplM_bact"/>
    <property type="match status" value="1"/>
</dbReference>
<dbReference type="SUPFAM" id="SSF52161">
    <property type="entry name" value="Ribosomal protein L13"/>
    <property type="match status" value="1"/>
</dbReference>
<keyword evidence="2" id="KW-0689">Ribosomal protein</keyword>
<evidence type="ECO:0000313" key="4">
    <source>
        <dbReference type="EMBL" id="CAB4638097.1"/>
    </source>
</evidence>
<dbReference type="EMBL" id="CAEZVS010000102">
    <property type="protein sequence ID" value="CAB4638097.1"/>
    <property type="molecule type" value="Genomic_DNA"/>
</dbReference>
<accession>A0A6J6JL86</accession>
<evidence type="ECO:0000256" key="1">
    <source>
        <dbReference type="ARBA" id="ARBA00006227"/>
    </source>
</evidence>
<dbReference type="GO" id="GO:0017148">
    <property type="term" value="P:negative regulation of translation"/>
    <property type="evidence" value="ECO:0007669"/>
    <property type="project" value="TreeGrafter"/>
</dbReference>
<dbReference type="GO" id="GO:0003729">
    <property type="term" value="F:mRNA binding"/>
    <property type="evidence" value="ECO:0007669"/>
    <property type="project" value="UniProtKB-ARBA"/>
</dbReference>
<dbReference type="AlphaFoldDB" id="A0A6J6JL86"/>
<dbReference type="GO" id="GO:0006412">
    <property type="term" value="P:translation"/>
    <property type="evidence" value="ECO:0007669"/>
    <property type="project" value="InterPro"/>
</dbReference>
<keyword evidence="3" id="KW-0687">Ribonucleoprotein</keyword>
<dbReference type="InterPro" id="IPR005822">
    <property type="entry name" value="Ribosomal_uL13"/>
</dbReference>
<proteinExistence type="inferred from homology"/>
<dbReference type="GO" id="GO:0003735">
    <property type="term" value="F:structural constituent of ribosome"/>
    <property type="evidence" value="ECO:0007669"/>
    <property type="project" value="InterPro"/>
</dbReference>
<sequence length="175" mass="19608">MRVAKPLDFRVYKILNKQIRLKKVRQISVRTYSPKAHELDNKWLIIDATDVVLGRLATQAATLLRGKHKPTFAPHMDNGDFVIIVNAEKVALTGSKLLQKKAYRHSGYPGGLTATTYSELLEKSPEKAVEKAIRGMIPKNSLGRDQLAKLKVYKGSEHPHAAQKPTKFVIDQVAQ</sequence>
<gene>
    <name evidence="4" type="ORF">UFOPK2106_00681</name>
</gene>
<evidence type="ECO:0000256" key="3">
    <source>
        <dbReference type="ARBA" id="ARBA00023274"/>
    </source>
</evidence>
<organism evidence="4">
    <name type="scientific">freshwater metagenome</name>
    <dbReference type="NCBI Taxonomy" id="449393"/>
    <lineage>
        <taxon>unclassified sequences</taxon>
        <taxon>metagenomes</taxon>
        <taxon>ecological metagenomes</taxon>
    </lineage>
</organism>
<dbReference type="PANTHER" id="PTHR11545:SF2">
    <property type="entry name" value="LARGE RIBOSOMAL SUBUNIT PROTEIN UL13M"/>
    <property type="match status" value="1"/>
</dbReference>